<feature type="compositionally biased region" description="Low complexity" evidence="1">
    <location>
        <begin position="84"/>
        <end position="98"/>
    </location>
</feature>
<evidence type="ECO:0000313" key="3">
    <source>
        <dbReference type="Proteomes" id="UP000694407"/>
    </source>
</evidence>
<feature type="region of interest" description="Disordered" evidence="1">
    <location>
        <begin position="80"/>
        <end position="101"/>
    </location>
</feature>
<accession>A0A8C5Z4Y2</accession>
<dbReference type="Gene3D" id="1.10.10.1460">
    <property type="match status" value="1"/>
</dbReference>
<dbReference type="AlphaFoldDB" id="A0A8C5Z4Y2"/>
<reference evidence="2" key="2">
    <citation type="submission" date="2025-09" db="UniProtKB">
        <authorList>
            <consortium name="Ensembl"/>
        </authorList>
    </citation>
    <scope>IDENTIFICATION</scope>
</reference>
<evidence type="ECO:0000313" key="2">
    <source>
        <dbReference type="Ensembl" id="ENSMMMP00000009291.1"/>
    </source>
</evidence>
<name>A0A8C5Z4Y2_MARMA</name>
<proteinExistence type="predicted"/>
<keyword evidence="3" id="KW-1185">Reference proteome</keyword>
<dbReference type="Ensembl" id="ENSMMMT00000010613.1">
    <property type="protein sequence ID" value="ENSMMMP00000009291.1"/>
    <property type="gene ID" value="ENSMMMG00000008325.1"/>
</dbReference>
<protein>
    <submittedName>
        <fullName evidence="2">Uncharacterized protein</fullName>
    </submittedName>
</protein>
<feature type="region of interest" description="Disordered" evidence="1">
    <location>
        <begin position="117"/>
        <end position="171"/>
    </location>
</feature>
<reference evidence="2" key="1">
    <citation type="submission" date="2025-08" db="UniProtKB">
        <authorList>
            <consortium name="Ensembl"/>
        </authorList>
    </citation>
    <scope>IDENTIFICATION</scope>
</reference>
<sequence>MERLRDVRTQLQEWERGFRRQHRRRPGQVRAVVGGESYRGRSLRLTRSLHRKTWRRRPRTSAVSNAIPVLEASCWGPHLNRAATQSPQPTPQMSPGGSVQDYGKRLKANLKVILQAEPTLGSRLQPPRRPLSKMPTTGPPSPRTAPTSPEEVSGGTLPQPSEPKRSSGRLQQLRASLSLRLGSLDPGWLQRCHSGPLDFLKPPSGGPSPYLSHLPFM</sequence>
<evidence type="ECO:0000256" key="1">
    <source>
        <dbReference type="SAM" id="MobiDB-lite"/>
    </source>
</evidence>
<dbReference type="Proteomes" id="UP000694407">
    <property type="component" value="Unplaced"/>
</dbReference>
<dbReference type="GeneTree" id="ENSGT01010000223919"/>
<organism evidence="2 3">
    <name type="scientific">Marmota marmota marmota</name>
    <name type="common">Alpine marmot</name>
    <dbReference type="NCBI Taxonomy" id="9994"/>
    <lineage>
        <taxon>Eukaryota</taxon>
        <taxon>Metazoa</taxon>
        <taxon>Chordata</taxon>
        <taxon>Craniata</taxon>
        <taxon>Vertebrata</taxon>
        <taxon>Euteleostomi</taxon>
        <taxon>Mammalia</taxon>
        <taxon>Eutheria</taxon>
        <taxon>Euarchontoglires</taxon>
        <taxon>Glires</taxon>
        <taxon>Rodentia</taxon>
        <taxon>Sciuromorpha</taxon>
        <taxon>Sciuridae</taxon>
        <taxon>Xerinae</taxon>
        <taxon>Marmotini</taxon>
        <taxon>Marmota</taxon>
    </lineage>
</organism>